<feature type="region of interest" description="Disordered" evidence="1">
    <location>
        <begin position="45"/>
        <end position="97"/>
    </location>
</feature>
<gene>
    <name evidence="2" type="ORF">NDU88_004302</name>
</gene>
<proteinExistence type="predicted"/>
<reference evidence="2" key="1">
    <citation type="journal article" date="2022" name="bioRxiv">
        <title>Sequencing and chromosome-scale assembly of the giantPleurodeles waltlgenome.</title>
        <authorList>
            <person name="Brown T."/>
            <person name="Elewa A."/>
            <person name="Iarovenko S."/>
            <person name="Subramanian E."/>
            <person name="Araus A.J."/>
            <person name="Petzold A."/>
            <person name="Susuki M."/>
            <person name="Suzuki K.-i.T."/>
            <person name="Hayashi T."/>
            <person name="Toyoda A."/>
            <person name="Oliveira C."/>
            <person name="Osipova E."/>
            <person name="Leigh N.D."/>
            <person name="Simon A."/>
            <person name="Yun M.H."/>
        </authorList>
    </citation>
    <scope>NUCLEOTIDE SEQUENCE</scope>
    <source>
        <strain evidence="2">20211129_DDA</strain>
        <tissue evidence="2">Liver</tissue>
    </source>
</reference>
<comment type="caution">
    <text evidence="2">The sequence shown here is derived from an EMBL/GenBank/DDBJ whole genome shotgun (WGS) entry which is preliminary data.</text>
</comment>
<organism evidence="2 3">
    <name type="scientific">Pleurodeles waltl</name>
    <name type="common">Iberian ribbed newt</name>
    <dbReference type="NCBI Taxonomy" id="8319"/>
    <lineage>
        <taxon>Eukaryota</taxon>
        <taxon>Metazoa</taxon>
        <taxon>Chordata</taxon>
        <taxon>Craniata</taxon>
        <taxon>Vertebrata</taxon>
        <taxon>Euteleostomi</taxon>
        <taxon>Amphibia</taxon>
        <taxon>Batrachia</taxon>
        <taxon>Caudata</taxon>
        <taxon>Salamandroidea</taxon>
        <taxon>Salamandridae</taxon>
        <taxon>Pleurodelinae</taxon>
        <taxon>Pleurodeles</taxon>
    </lineage>
</organism>
<dbReference type="AlphaFoldDB" id="A0AAV7L0M3"/>
<evidence type="ECO:0000256" key="1">
    <source>
        <dbReference type="SAM" id="MobiDB-lite"/>
    </source>
</evidence>
<dbReference type="EMBL" id="JANPWB010000016">
    <property type="protein sequence ID" value="KAJ1084149.1"/>
    <property type="molecule type" value="Genomic_DNA"/>
</dbReference>
<feature type="compositionally biased region" description="Basic and acidic residues" evidence="1">
    <location>
        <begin position="66"/>
        <end position="83"/>
    </location>
</feature>
<keyword evidence="3" id="KW-1185">Reference proteome</keyword>
<evidence type="ECO:0000313" key="2">
    <source>
        <dbReference type="EMBL" id="KAJ1084149.1"/>
    </source>
</evidence>
<evidence type="ECO:0000313" key="3">
    <source>
        <dbReference type="Proteomes" id="UP001066276"/>
    </source>
</evidence>
<sequence length="179" mass="19341">MLYEIYVICHYLIHQACKGDPEEKCPATNVDALSAGGGVFKPFATLTEGGQDSHDATDSDAPPTAKEQRREEATGTRTSEEAAARIFSRRPVGRTGGSEAHRLATLWEERVLARSGGRQLLPSSPVGTGKRTQGYNEGLEGVSSYGLPPLAPEKEHRGTTKIFSPLHRDLIHANPCGYP</sequence>
<protein>
    <submittedName>
        <fullName evidence="2">Uncharacterized protein</fullName>
    </submittedName>
</protein>
<dbReference type="Proteomes" id="UP001066276">
    <property type="component" value="Chromosome 12"/>
</dbReference>
<accession>A0AAV7L0M3</accession>
<name>A0AAV7L0M3_PLEWA</name>